<protein>
    <submittedName>
        <fullName evidence="2">Uncharacterized protein</fullName>
    </submittedName>
</protein>
<keyword evidence="1" id="KW-0812">Transmembrane</keyword>
<dbReference type="Proteomes" id="UP000053766">
    <property type="component" value="Unassembled WGS sequence"/>
</dbReference>
<keyword evidence="1" id="KW-0472">Membrane</keyword>
<dbReference type="STRING" id="29172.A0A0D8Y6C0"/>
<accession>A0A0D8Y6C0</accession>
<reference evidence="2 3" key="1">
    <citation type="submission" date="2013-11" db="EMBL/GenBank/DDBJ databases">
        <title>Draft genome of the bovine lungworm Dictyocaulus viviparus.</title>
        <authorList>
            <person name="Mitreva M."/>
        </authorList>
    </citation>
    <scope>NUCLEOTIDE SEQUENCE [LARGE SCALE GENOMIC DNA]</scope>
    <source>
        <strain evidence="2 3">HannoverDv2000</strain>
    </source>
</reference>
<organism evidence="2 3">
    <name type="scientific">Dictyocaulus viviparus</name>
    <name type="common">Bovine lungworm</name>
    <dbReference type="NCBI Taxonomy" id="29172"/>
    <lineage>
        <taxon>Eukaryota</taxon>
        <taxon>Metazoa</taxon>
        <taxon>Ecdysozoa</taxon>
        <taxon>Nematoda</taxon>
        <taxon>Chromadorea</taxon>
        <taxon>Rhabditida</taxon>
        <taxon>Rhabditina</taxon>
        <taxon>Rhabditomorpha</taxon>
        <taxon>Strongyloidea</taxon>
        <taxon>Metastrongylidae</taxon>
        <taxon>Dictyocaulus</taxon>
    </lineage>
</organism>
<evidence type="ECO:0000256" key="1">
    <source>
        <dbReference type="SAM" id="Phobius"/>
    </source>
</evidence>
<name>A0A0D8Y6C0_DICVI</name>
<dbReference type="EMBL" id="KN716181">
    <property type="protein sequence ID" value="KJH51544.1"/>
    <property type="molecule type" value="Genomic_DNA"/>
</dbReference>
<evidence type="ECO:0000313" key="2">
    <source>
        <dbReference type="EMBL" id="KJH51544.1"/>
    </source>
</evidence>
<evidence type="ECO:0000313" key="3">
    <source>
        <dbReference type="Proteomes" id="UP000053766"/>
    </source>
</evidence>
<keyword evidence="3" id="KW-1185">Reference proteome</keyword>
<proteinExistence type="predicted"/>
<dbReference type="OrthoDB" id="5877744at2759"/>
<feature type="transmembrane region" description="Helical" evidence="1">
    <location>
        <begin position="6"/>
        <end position="24"/>
    </location>
</feature>
<sequence length="268" mass="30353">MFVILLINVIMVTIISAGYIPPYYGRYSYGIGGHYGNNHHKHGIYDSYGYSKGRGNDHDYGYYGDKYGHRYGYNGYEDIGYGDRKYTADRSYYDRSSAQGYKDESYENGGKSESGFFINMILQRIAFKSSGLKAFLLNICFSLVLFHLPDSDGIKKFYYIAVGSGPDGEYTRGYYGTEALLGYEDAKRKSKYSIGSLGGGYRKGYYNGGNEYRDRYSFLNKKLAHHSKHGNYYEGSEYGNGNDGYRTSNDDSWKNSGYVLGYGAHGPY</sequence>
<keyword evidence="1" id="KW-1133">Transmembrane helix</keyword>
<gene>
    <name evidence="2" type="ORF">DICVIV_02281</name>
</gene>
<reference evidence="3" key="2">
    <citation type="journal article" date="2016" name="Sci. Rep.">
        <title>Dictyocaulus viviparus genome, variome and transcriptome elucidate lungworm biology and support future intervention.</title>
        <authorList>
            <person name="McNulty S.N."/>
            <person name="Strube C."/>
            <person name="Rosa B.A."/>
            <person name="Martin J.C."/>
            <person name="Tyagi R."/>
            <person name="Choi Y.J."/>
            <person name="Wang Q."/>
            <person name="Hallsworth Pepin K."/>
            <person name="Zhang X."/>
            <person name="Ozersky P."/>
            <person name="Wilson R.K."/>
            <person name="Sternberg P.W."/>
            <person name="Gasser R.B."/>
            <person name="Mitreva M."/>
        </authorList>
    </citation>
    <scope>NUCLEOTIDE SEQUENCE [LARGE SCALE GENOMIC DNA]</scope>
    <source>
        <strain evidence="3">HannoverDv2000</strain>
    </source>
</reference>
<dbReference type="AlphaFoldDB" id="A0A0D8Y6C0"/>